<feature type="domain" description="Type ISP restriction-modification enzyme LLaBIII C-terminal specificity" evidence="6">
    <location>
        <begin position="685"/>
        <end position="1082"/>
    </location>
</feature>
<evidence type="ECO:0000313" key="8">
    <source>
        <dbReference type="Proteomes" id="UP000000323"/>
    </source>
</evidence>
<dbReference type="Pfam" id="PF02384">
    <property type="entry name" value="N6_Mtase"/>
    <property type="match status" value="1"/>
</dbReference>
<comment type="catalytic activity">
    <reaction evidence="4">
        <text>a 2'-deoxyadenosine in DNA + S-adenosyl-L-methionine = an N(6)-methyl-2'-deoxyadenosine in DNA + S-adenosyl-L-homocysteine + H(+)</text>
        <dbReference type="Rhea" id="RHEA:15197"/>
        <dbReference type="Rhea" id="RHEA-COMP:12418"/>
        <dbReference type="Rhea" id="RHEA-COMP:12419"/>
        <dbReference type="ChEBI" id="CHEBI:15378"/>
        <dbReference type="ChEBI" id="CHEBI:57856"/>
        <dbReference type="ChEBI" id="CHEBI:59789"/>
        <dbReference type="ChEBI" id="CHEBI:90615"/>
        <dbReference type="ChEBI" id="CHEBI:90616"/>
        <dbReference type="EC" id="2.1.1.72"/>
    </reaction>
</comment>
<dbReference type="SUPFAM" id="SSF53335">
    <property type="entry name" value="S-adenosyl-L-methionine-dependent methyltransferases"/>
    <property type="match status" value="1"/>
</dbReference>
<dbReference type="HOGENOM" id="CLU_009503_0_0_0"/>
<dbReference type="Gene3D" id="3.40.50.150">
    <property type="entry name" value="Vaccinia Virus protein VP39"/>
    <property type="match status" value="1"/>
</dbReference>
<dbReference type="GO" id="GO:0032259">
    <property type="term" value="P:methylation"/>
    <property type="evidence" value="ECO:0007669"/>
    <property type="project" value="UniProtKB-KW"/>
</dbReference>
<reference evidence="8" key="1">
    <citation type="journal article" date="2010" name="Stand. Genomic Sci.">
        <title>Complete genome sequence of 'Thermobaculum terrenum' type strain (YNP1).</title>
        <authorList>
            <person name="Kiss H."/>
            <person name="Cleland D."/>
            <person name="Lapidus A."/>
            <person name="Lucas S."/>
            <person name="Glavina Del Rio T."/>
            <person name="Nolan M."/>
            <person name="Tice H."/>
            <person name="Han C."/>
            <person name="Goodwin L."/>
            <person name="Pitluck S."/>
            <person name="Liolios K."/>
            <person name="Ivanova N."/>
            <person name="Mavromatis K."/>
            <person name="Ovchinnikova G."/>
            <person name="Pati A."/>
            <person name="Chen A."/>
            <person name="Palaniappan K."/>
            <person name="Land M."/>
            <person name="Hauser L."/>
            <person name="Chang Y."/>
            <person name="Jeffries C."/>
            <person name="Lu M."/>
            <person name="Brettin T."/>
            <person name="Detter J."/>
            <person name="Goker M."/>
            <person name="Tindall B."/>
            <person name="Beck B."/>
            <person name="McDermott T."/>
            <person name="Woyke T."/>
            <person name="Bristow J."/>
            <person name="Eisen J."/>
            <person name="Markowitz V."/>
            <person name="Hugenholtz P."/>
            <person name="Kyrpides N."/>
            <person name="Klenk H."/>
            <person name="Cheng J."/>
        </authorList>
    </citation>
    <scope>NUCLEOTIDE SEQUENCE [LARGE SCALE GENOMIC DNA]</scope>
    <source>
        <strain evidence="8">ATCC BAA-798 / YNP1</strain>
    </source>
</reference>
<evidence type="ECO:0000259" key="5">
    <source>
        <dbReference type="Pfam" id="PF02384"/>
    </source>
</evidence>
<dbReference type="EC" id="2.1.1.72" evidence="1"/>
<dbReference type="REBASE" id="22997">
    <property type="entry name" value="Tte798ORF1765P"/>
</dbReference>
<dbReference type="Proteomes" id="UP000000323">
    <property type="component" value="Chromosome 1"/>
</dbReference>
<dbReference type="InterPro" id="IPR050953">
    <property type="entry name" value="N4_N6_ade-DNA_methylase"/>
</dbReference>
<dbReference type="AlphaFoldDB" id="D1CD06"/>
<dbReference type="InterPro" id="IPR041635">
    <property type="entry name" value="Type_ISP_LLaBIII_C"/>
</dbReference>
<evidence type="ECO:0000256" key="4">
    <source>
        <dbReference type="ARBA" id="ARBA00047942"/>
    </source>
</evidence>
<accession>D1CD06</accession>
<dbReference type="GO" id="GO:0009007">
    <property type="term" value="F:site-specific DNA-methyltransferase (adenine-specific) activity"/>
    <property type="evidence" value="ECO:0007669"/>
    <property type="project" value="UniProtKB-EC"/>
</dbReference>
<evidence type="ECO:0000256" key="3">
    <source>
        <dbReference type="ARBA" id="ARBA00022679"/>
    </source>
</evidence>
<protein>
    <recommendedName>
        <fullName evidence="1">site-specific DNA-methyltransferase (adenine-specific)</fullName>
        <ecNumber evidence="1">2.1.1.72</ecNumber>
    </recommendedName>
</protein>
<keyword evidence="8" id="KW-1185">Reference proteome</keyword>
<organism evidence="7 8">
    <name type="scientific">Thermobaculum terrenum (strain ATCC BAA-798 / CCMEE 7001 / YNP1)</name>
    <dbReference type="NCBI Taxonomy" id="525904"/>
    <lineage>
        <taxon>Bacteria</taxon>
        <taxon>Bacillati</taxon>
        <taxon>Chloroflexota</taxon>
        <taxon>Chloroflexia</taxon>
        <taxon>Candidatus Thermobaculales</taxon>
        <taxon>Candidatus Thermobaculaceae</taxon>
        <taxon>Thermobaculum</taxon>
    </lineage>
</organism>
<keyword evidence="3" id="KW-0808">Transferase</keyword>
<dbReference type="PANTHER" id="PTHR33841:SF1">
    <property type="entry name" value="DNA METHYLTRANSFERASE A"/>
    <property type="match status" value="1"/>
</dbReference>
<dbReference type="InterPro" id="IPR003356">
    <property type="entry name" value="DNA_methylase_A-5"/>
</dbReference>
<dbReference type="RefSeq" id="WP_012875705.1">
    <property type="nucleotide sequence ID" value="NC_013525.1"/>
</dbReference>
<evidence type="ECO:0000259" key="6">
    <source>
        <dbReference type="Pfam" id="PF18135"/>
    </source>
</evidence>
<dbReference type="PRINTS" id="PR00507">
    <property type="entry name" value="N12N6MTFRASE"/>
</dbReference>
<evidence type="ECO:0000256" key="1">
    <source>
        <dbReference type="ARBA" id="ARBA00011900"/>
    </source>
</evidence>
<evidence type="ECO:0000313" key="7">
    <source>
        <dbReference type="EMBL" id="ACZ42671.1"/>
    </source>
</evidence>
<dbReference type="GO" id="GO:0008170">
    <property type="term" value="F:N-methyltransferase activity"/>
    <property type="evidence" value="ECO:0007669"/>
    <property type="project" value="InterPro"/>
</dbReference>
<keyword evidence="2" id="KW-0489">Methyltransferase</keyword>
<dbReference type="Pfam" id="PF18135">
    <property type="entry name" value="Type_ISP_C"/>
    <property type="match status" value="1"/>
</dbReference>
<feature type="domain" description="DNA methylase adenine-specific" evidence="5">
    <location>
        <begin position="309"/>
        <end position="500"/>
    </location>
</feature>
<dbReference type="GO" id="GO:0003677">
    <property type="term" value="F:DNA binding"/>
    <property type="evidence" value="ECO:0007669"/>
    <property type="project" value="InterPro"/>
</dbReference>
<dbReference type="PANTHER" id="PTHR33841">
    <property type="entry name" value="DNA METHYLTRANSFERASE YEEA-RELATED"/>
    <property type="match status" value="1"/>
</dbReference>
<evidence type="ECO:0000256" key="2">
    <source>
        <dbReference type="ARBA" id="ARBA00022603"/>
    </source>
</evidence>
<proteinExistence type="predicted"/>
<gene>
    <name evidence="7" type="ordered locus">Tter_1765</name>
</gene>
<dbReference type="KEGG" id="ttr:Tter_1765"/>
<sequence length="1098" mass="125781">MQVSEWRDAVRAYLKTIEDNLRTGHAGEHTHRAALQRLVESLQPNTRAINEPGRSDFGAIDFLVQRPRPGGMMTIGYVEAKDVGTDLDRVERSEQLVRYRKALPNLILTDYLEFRWYLNGDLRARARLGSADHSGRIARDTKGLEEVHQLLKGFISQSPPSISSPRELAIRMAELAHTLRDQVIRTLEHEQLAAAQGGSESKLILQLAAFRETLLPDLQPEDFADMYAQTIAYGLFTARIMGDTATTFNRYMAAHMLPRTNPFLRQFFDAITGPGLSSAVDWIVDAIADLLSVADMAAIMRDFGRATRQEDPVVHFYETFLAEYDPKVREMRGVYYTPEPVVSYIVRSVDRLLQEHFGQEHGLADPNTIVLDPATGTGTFLYDAILRVHESLLSRGLGGLWQGYVAERLIPRIFGFELLMAPYAVAHLKLSWLLRETGYNLDGSERIGVYLTNTLAEAVQASPLPFAEYISQEANAAAEIKRDKPIMVVLGNPPYSGHSANRGEWIGNLLRDYYQVDGKPLGERNPKWLQDDYVKFIRFGQWRINRTGQGILAYISNHSYLDNPTFRGMRQSLMRTFDHIYLLDLHGNTKKKEKAPDGGPDENVFDIQQGVCIGIFVKTPGYQGPKRVFHADLWGRREEKYRYLGEQDVTTTQWQELHPTSPLYLFKPRQTDLAEEYERGPRITDIMPVNSVGIVTARDKLAIQWSSEDMLRTVRDFVSLPPEEARQRYNLGLDVRDWKVSLAQQDIRDHGVLRDRIVPVLYRPFDVRYTYYTGRSRGFICRPRPEVMGHMLRGENVGISSTRSIEIGRGFEHLFATRHIVQHHTVSIKEVNYLFPLYLYPEGGEAYSRADAIREAVRRVEAMEIASAAEVARTQQEIPELVRSLFPREEYARWPNFAPTFIAEVAERTGLRFEPEGWWPNRPAARTPGTFTPEDLLGWIYAVLHSPSYRTRYADFLRSDFPRVPLPPDGDTFLQLADLGLQLIDLHTLRDPSLEHTQVGFPQPGDNIVEAPCYDEQRQVVWINRTQHFTHVPREAWEFHIGGYQVAEKWLKDRKGRRLSYEEIETYRRIIEALRRTRDLMSRIDQVWVISPAPQAGG</sequence>
<dbReference type="eggNOG" id="COG0286">
    <property type="taxonomic scope" value="Bacteria"/>
</dbReference>
<dbReference type="InterPro" id="IPR029063">
    <property type="entry name" value="SAM-dependent_MTases_sf"/>
</dbReference>
<dbReference type="EMBL" id="CP001825">
    <property type="protein sequence ID" value="ACZ42671.1"/>
    <property type="molecule type" value="Genomic_DNA"/>
</dbReference>
<name>D1CD06_THET1</name>